<proteinExistence type="predicted"/>
<evidence type="ECO:0000313" key="4">
    <source>
        <dbReference type="Proteomes" id="UP000325577"/>
    </source>
</evidence>
<evidence type="ECO:0000313" key="3">
    <source>
        <dbReference type="EMBL" id="KAA8540174.1"/>
    </source>
</evidence>
<protein>
    <recommendedName>
        <fullName evidence="2">Myb/SANT-like DNA-binding domain-containing protein</fullName>
    </recommendedName>
</protein>
<dbReference type="Pfam" id="PF13837">
    <property type="entry name" value="Myb_DNA-bind_4"/>
    <property type="match status" value="1"/>
</dbReference>
<feature type="region of interest" description="Disordered" evidence="1">
    <location>
        <begin position="299"/>
        <end position="321"/>
    </location>
</feature>
<dbReference type="OrthoDB" id="1900300at2759"/>
<feature type="compositionally biased region" description="Polar residues" evidence="1">
    <location>
        <begin position="186"/>
        <end position="206"/>
    </location>
</feature>
<dbReference type="PANTHER" id="PTHR31307">
    <property type="entry name" value="TRIHELIX TRANSCRIPTION FACTOR ASIL2"/>
    <property type="match status" value="1"/>
</dbReference>
<organism evidence="3 4">
    <name type="scientific">Nyssa sinensis</name>
    <dbReference type="NCBI Taxonomy" id="561372"/>
    <lineage>
        <taxon>Eukaryota</taxon>
        <taxon>Viridiplantae</taxon>
        <taxon>Streptophyta</taxon>
        <taxon>Embryophyta</taxon>
        <taxon>Tracheophyta</taxon>
        <taxon>Spermatophyta</taxon>
        <taxon>Magnoliopsida</taxon>
        <taxon>eudicotyledons</taxon>
        <taxon>Gunneridae</taxon>
        <taxon>Pentapetalae</taxon>
        <taxon>asterids</taxon>
        <taxon>Cornales</taxon>
        <taxon>Nyssaceae</taxon>
        <taxon>Nyssa</taxon>
    </lineage>
</organism>
<feature type="region of interest" description="Disordered" evidence="1">
    <location>
        <begin position="1"/>
        <end position="25"/>
    </location>
</feature>
<dbReference type="Proteomes" id="UP000325577">
    <property type="component" value="Linkage Group LG13"/>
</dbReference>
<dbReference type="EMBL" id="CM018036">
    <property type="protein sequence ID" value="KAA8540174.1"/>
    <property type="molecule type" value="Genomic_DNA"/>
</dbReference>
<sequence length="321" mass="35722">MEVAGEENTGSAVLAKTPDKSRRDEWSEGGIMSLLDVYESKWLLRNRAKLKGTDWDDIAQQVSARDSGTKPLKTPNQCKNKIESMKKRYRAESAVSNNSGFGSSWQFYTRMDGLLKGTHCLQSKVGDGVANGVTEAGSSRALPNLMEDLENDKKRVNDNGPTQAQVVEKARNCETNDVEGQDHVLDSNQDGGSNTIPDNSNFSTPRNEAVNLGDGSQKINALKRRKSFSGDVSKSIRILAHSILKMEQMRMEMYRDSERLRVEAEIRRAEMDLKRTEIIAETQLQIAKLFAKRTCNHNNKSGNSSLVPEPIVATNTREKNG</sequence>
<dbReference type="InterPro" id="IPR044822">
    <property type="entry name" value="Myb_DNA-bind_4"/>
</dbReference>
<dbReference type="AlphaFoldDB" id="A0A5J5BBZ3"/>
<feature type="domain" description="Myb/SANT-like DNA-binding" evidence="2">
    <location>
        <begin position="23"/>
        <end position="112"/>
    </location>
</feature>
<gene>
    <name evidence="3" type="ORF">F0562_024263</name>
</gene>
<evidence type="ECO:0000259" key="2">
    <source>
        <dbReference type="Pfam" id="PF13837"/>
    </source>
</evidence>
<evidence type="ECO:0000256" key="1">
    <source>
        <dbReference type="SAM" id="MobiDB-lite"/>
    </source>
</evidence>
<dbReference type="PANTHER" id="PTHR31307:SF45">
    <property type="entry name" value="OS09G0558200 PROTEIN"/>
    <property type="match status" value="1"/>
</dbReference>
<reference evidence="3 4" key="1">
    <citation type="submission" date="2019-09" db="EMBL/GenBank/DDBJ databases">
        <title>A chromosome-level genome assembly of the Chinese tupelo Nyssa sinensis.</title>
        <authorList>
            <person name="Yang X."/>
            <person name="Kang M."/>
            <person name="Yang Y."/>
            <person name="Xiong H."/>
            <person name="Wang M."/>
            <person name="Zhang Z."/>
            <person name="Wang Z."/>
            <person name="Wu H."/>
            <person name="Ma T."/>
            <person name="Liu J."/>
            <person name="Xi Z."/>
        </authorList>
    </citation>
    <scope>NUCLEOTIDE SEQUENCE [LARGE SCALE GENOMIC DNA]</scope>
    <source>
        <strain evidence="3">J267</strain>
        <tissue evidence="3">Leaf</tissue>
    </source>
</reference>
<feature type="region of interest" description="Disordered" evidence="1">
    <location>
        <begin position="177"/>
        <end position="208"/>
    </location>
</feature>
<accession>A0A5J5BBZ3</accession>
<name>A0A5J5BBZ3_9ASTE</name>
<dbReference type="CDD" id="cd00167">
    <property type="entry name" value="SANT"/>
    <property type="match status" value="1"/>
</dbReference>
<keyword evidence="4" id="KW-1185">Reference proteome</keyword>
<dbReference type="InterPro" id="IPR044823">
    <property type="entry name" value="ASIL1/2-like"/>
</dbReference>
<dbReference type="InterPro" id="IPR001005">
    <property type="entry name" value="SANT/Myb"/>
</dbReference>
<dbReference type="Gene3D" id="1.10.10.60">
    <property type="entry name" value="Homeodomain-like"/>
    <property type="match status" value="1"/>
</dbReference>